<dbReference type="Pfam" id="PF22629">
    <property type="entry name" value="ACT_AHAS_ss"/>
    <property type="match status" value="1"/>
</dbReference>
<comment type="similarity">
    <text evidence="3 8">Belongs to the acetolactate synthase small subunit family.</text>
</comment>
<dbReference type="InterPro" id="IPR019455">
    <property type="entry name" value="Acetolactate_synth_ssu_C"/>
</dbReference>
<comment type="function">
    <text evidence="8">Catalyzes the conversion of 2 pyruvate molecules into acetolactate in the first common step of the biosynthetic pathway of the branched-amino acids such as leucine, isoleucine, and valine.</text>
</comment>
<dbReference type="InterPro" id="IPR004789">
    <property type="entry name" value="Acetalactate_synth_ssu"/>
</dbReference>
<feature type="domain" description="ACT" evidence="9">
    <location>
        <begin position="6"/>
        <end position="81"/>
    </location>
</feature>
<evidence type="ECO:0000256" key="1">
    <source>
        <dbReference type="ARBA" id="ARBA00004974"/>
    </source>
</evidence>
<dbReference type="RefSeq" id="WP_185134496.1">
    <property type="nucleotide sequence ID" value="NZ_BORM01000008.1"/>
</dbReference>
<dbReference type="UniPathway" id="UPA00049">
    <property type="reaction ID" value="UER00059"/>
</dbReference>
<evidence type="ECO:0000256" key="7">
    <source>
        <dbReference type="ARBA" id="ARBA00048670"/>
    </source>
</evidence>
<proteinExistence type="inferred from homology"/>
<comment type="pathway">
    <text evidence="2 8">Amino-acid biosynthesis; L-valine biosynthesis; L-valine from pyruvate: step 1/4.</text>
</comment>
<protein>
    <recommendedName>
        <fullName evidence="8">Acetolactate synthase small subunit</fullName>
        <shortName evidence="8">AHAS</shortName>
        <shortName evidence="8">ALS</shortName>
        <ecNumber evidence="8">2.2.1.6</ecNumber>
    </recommendedName>
    <alternativeName>
        <fullName evidence="8">Acetohydroxy-acid synthase small subunit</fullName>
    </alternativeName>
</protein>
<dbReference type="NCBIfam" id="TIGR00119">
    <property type="entry name" value="acolac_sm"/>
    <property type="match status" value="1"/>
</dbReference>
<dbReference type="Gene3D" id="3.30.70.1150">
    <property type="entry name" value="ACT-like. Chain A, domain 2"/>
    <property type="match status" value="1"/>
</dbReference>
<evidence type="ECO:0000256" key="3">
    <source>
        <dbReference type="ARBA" id="ARBA00006341"/>
    </source>
</evidence>
<dbReference type="Pfam" id="PF10369">
    <property type="entry name" value="ALS_ss_C"/>
    <property type="match status" value="1"/>
</dbReference>
<dbReference type="InterPro" id="IPR045865">
    <property type="entry name" value="ACT-like_dom_sf"/>
</dbReference>
<dbReference type="UniPathway" id="UPA00047">
    <property type="reaction ID" value="UER00055"/>
</dbReference>
<keyword evidence="11" id="KW-1185">Reference proteome</keyword>
<evidence type="ECO:0000313" key="10">
    <source>
        <dbReference type="EMBL" id="MBB6690470.1"/>
    </source>
</evidence>
<evidence type="ECO:0000313" key="11">
    <source>
        <dbReference type="Proteomes" id="UP000553776"/>
    </source>
</evidence>
<dbReference type="SUPFAM" id="SSF55021">
    <property type="entry name" value="ACT-like"/>
    <property type="match status" value="2"/>
</dbReference>
<dbReference type="GO" id="GO:0005829">
    <property type="term" value="C:cytosol"/>
    <property type="evidence" value="ECO:0007669"/>
    <property type="project" value="TreeGrafter"/>
</dbReference>
<dbReference type="PROSITE" id="PS51671">
    <property type="entry name" value="ACT"/>
    <property type="match status" value="1"/>
</dbReference>
<evidence type="ECO:0000256" key="6">
    <source>
        <dbReference type="ARBA" id="ARBA00023304"/>
    </source>
</evidence>
<evidence type="ECO:0000256" key="4">
    <source>
        <dbReference type="ARBA" id="ARBA00011744"/>
    </source>
</evidence>
<gene>
    <name evidence="10" type="primary">ilvN</name>
    <name evidence="10" type="ORF">H7B90_03550</name>
</gene>
<dbReference type="AlphaFoldDB" id="A0A841TX72"/>
<dbReference type="GO" id="GO:0009097">
    <property type="term" value="P:isoleucine biosynthetic process"/>
    <property type="evidence" value="ECO:0007669"/>
    <property type="project" value="UniProtKB-UniRule"/>
</dbReference>
<name>A0A841TX72_9BACL</name>
<dbReference type="InterPro" id="IPR054480">
    <property type="entry name" value="AHAS_small-like_ACT"/>
</dbReference>
<dbReference type="CDD" id="cd04878">
    <property type="entry name" value="ACT_AHAS"/>
    <property type="match status" value="1"/>
</dbReference>
<evidence type="ECO:0000256" key="2">
    <source>
        <dbReference type="ARBA" id="ARBA00005025"/>
    </source>
</evidence>
<dbReference type="InterPro" id="IPR039557">
    <property type="entry name" value="AHAS_ACT"/>
</dbReference>
<dbReference type="InterPro" id="IPR002912">
    <property type="entry name" value="ACT_dom"/>
</dbReference>
<evidence type="ECO:0000256" key="8">
    <source>
        <dbReference type="RuleBase" id="RU368092"/>
    </source>
</evidence>
<keyword evidence="6 8" id="KW-0100">Branched-chain amino acid biosynthesis</keyword>
<sequence length="159" mass="17639">METKEYISVLVLDTPGVLQRVSGLFARRGYNIDSITVGSSEREGMSRMIVAARGDDRQIGQICSQLAKLIDVVAVIRLNERPAVARELMLIKLTITPEHRLEVQHLIDTFRCSIIDAGTNVLIVQVVGDKEKNDAFLQLVKSYGILEVTRTGETAMNRG</sequence>
<reference evidence="10 11" key="1">
    <citation type="submission" date="2020-08" db="EMBL/GenBank/DDBJ databases">
        <title>Cohnella phylogeny.</title>
        <authorList>
            <person name="Dunlap C."/>
        </authorList>
    </citation>
    <scope>NUCLEOTIDE SEQUENCE [LARGE SCALE GENOMIC DNA]</scope>
    <source>
        <strain evidence="10 11">DSM 25239</strain>
    </source>
</reference>
<comment type="caution">
    <text evidence="10">The sequence shown here is derived from an EMBL/GenBank/DDBJ whole genome shotgun (WGS) entry which is preliminary data.</text>
</comment>
<accession>A0A841TX72</accession>
<comment type="subunit">
    <text evidence="4 8">Dimer of large and small chains.</text>
</comment>
<evidence type="ECO:0000259" key="9">
    <source>
        <dbReference type="PROSITE" id="PS51671"/>
    </source>
</evidence>
<dbReference type="GO" id="GO:1990610">
    <property type="term" value="F:acetolactate synthase regulator activity"/>
    <property type="evidence" value="ECO:0007669"/>
    <property type="project" value="UniProtKB-UniRule"/>
</dbReference>
<dbReference type="PANTHER" id="PTHR30239:SF0">
    <property type="entry name" value="ACETOLACTATE SYNTHASE SMALL SUBUNIT 1, CHLOROPLASTIC"/>
    <property type="match status" value="1"/>
</dbReference>
<comment type="catalytic activity">
    <reaction evidence="7 8">
        <text>2 pyruvate + H(+) = (2S)-2-acetolactate + CO2</text>
        <dbReference type="Rhea" id="RHEA:25249"/>
        <dbReference type="ChEBI" id="CHEBI:15361"/>
        <dbReference type="ChEBI" id="CHEBI:15378"/>
        <dbReference type="ChEBI" id="CHEBI:16526"/>
        <dbReference type="ChEBI" id="CHEBI:58476"/>
        <dbReference type="EC" id="2.2.1.6"/>
    </reaction>
</comment>
<dbReference type="Proteomes" id="UP000553776">
    <property type="component" value="Unassembled WGS sequence"/>
</dbReference>
<dbReference type="Gene3D" id="3.30.70.260">
    <property type="match status" value="1"/>
</dbReference>
<dbReference type="EC" id="2.2.1.6" evidence="8"/>
<dbReference type="NCBIfam" id="NF008864">
    <property type="entry name" value="PRK11895.1"/>
    <property type="match status" value="1"/>
</dbReference>
<comment type="pathway">
    <text evidence="1 8">Amino-acid biosynthesis; L-isoleucine biosynthesis; L-isoleucine from 2-oxobutanoate: step 1/4.</text>
</comment>
<keyword evidence="8 10" id="KW-0808">Transferase</keyword>
<dbReference type="EMBL" id="JACJVR010000011">
    <property type="protein sequence ID" value="MBB6690470.1"/>
    <property type="molecule type" value="Genomic_DNA"/>
</dbReference>
<dbReference type="GO" id="GO:0003984">
    <property type="term" value="F:acetolactate synthase activity"/>
    <property type="evidence" value="ECO:0007669"/>
    <property type="project" value="UniProtKB-UniRule"/>
</dbReference>
<organism evidence="10 11">
    <name type="scientific">Cohnella xylanilytica</name>
    <dbReference type="NCBI Taxonomy" id="557555"/>
    <lineage>
        <taxon>Bacteria</taxon>
        <taxon>Bacillati</taxon>
        <taxon>Bacillota</taxon>
        <taxon>Bacilli</taxon>
        <taxon>Bacillales</taxon>
        <taxon>Paenibacillaceae</taxon>
        <taxon>Cohnella</taxon>
    </lineage>
</organism>
<dbReference type="PANTHER" id="PTHR30239">
    <property type="entry name" value="ACETOLACTATE SYNTHASE SMALL SUBUNIT"/>
    <property type="match status" value="1"/>
</dbReference>
<dbReference type="GO" id="GO:0009099">
    <property type="term" value="P:L-valine biosynthetic process"/>
    <property type="evidence" value="ECO:0007669"/>
    <property type="project" value="UniProtKB-UniRule"/>
</dbReference>
<evidence type="ECO:0000256" key="5">
    <source>
        <dbReference type="ARBA" id="ARBA00022605"/>
    </source>
</evidence>
<dbReference type="InterPro" id="IPR027271">
    <property type="entry name" value="Acetolactate_synth/TF_NikR_C"/>
</dbReference>
<keyword evidence="5 8" id="KW-0028">Amino-acid biosynthesis</keyword>